<protein>
    <submittedName>
        <fullName evidence="1">(Na+)-NQR maturation NqrM</fullName>
    </submittedName>
</protein>
<comment type="caution">
    <text evidence="1">The sequence shown here is derived from an EMBL/GenBank/DDBJ whole genome shotgun (WGS) entry which is preliminary data.</text>
</comment>
<gene>
    <name evidence="1" type="primary">nqrM</name>
    <name evidence="1" type="ORF">GPA21_00175</name>
</gene>
<dbReference type="PANTHER" id="PTHR40691">
    <property type="entry name" value="(NA+)-NQR MATURATION NQRM"/>
    <property type="match status" value="1"/>
</dbReference>
<dbReference type="Pfam" id="PF04400">
    <property type="entry name" value="NqrM"/>
    <property type="match status" value="1"/>
</dbReference>
<keyword evidence="2" id="KW-1185">Reference proteome</keyword>
<proteinExistence type="predicted"/>
<accession>A0A972J8Z0</accession>
<dbReference type="AlphaFoldDB" id="A0A972J8Z0"/>
<dbReference type="InterPro" id="IPR007495">
    <property type="entry name" value="NqrM"/>
</dbReference>
<dbReference type="Proteomes" id="UP000599523">
    <property type="component" value="Unassembled WGS sequence"/>
</dbReference>
<organism evidence="1 2">
    <name type="scientific">Azoarcus taiwanensis</name>
    <dbReference type="NCBI Taxonomy" id="666964"/>
    <lineage>
        <taxon>Bacteria</taxon>
        <taxon>Pseudomonadati</taxon>
        <taxon>Pseudomonadota</taxon>
        <taxon>Betaproteobacteria</taxon>
        <taxon>Rhodocyclales</taxon>
        <taxon>Zoogloeaceae</taxon>
        <taxon>Azoarcus</taxon>
    </lineage>
</organism>
<evidence type="ECO:0000313" key="2">
    <source>
        <dbReference type="Proteomes" id="UP000599523"/>
    </source>
</evidence>
<dbReference type="EMBL" id="WTVM01000001">
    <property type="protein sequence ID" value="NMG01388.1"/>
    <property type="molecule type" value="Genomic_DNA"/>
</dbReference>
<reference evidence="1" key="1">
    <citation type="submission" date="2019-12" db="EMBL/GenBank/DDBJ databases">
        <title>Comparative genomics gives insights into the taxonomy of the Azoarcus-Aromatoleum group and reveals separate origins of nif in the plant-associated Azoarcus and non-plant-associated Aromatoleum sub-groups.</title>
        <authorList>
            <person name="Lafos M."/>
            <person name="Maluk M."/>
            <person name="Batista M."/>
            <person name="Junghare M."/>
            <person name="Carmona M."/>
            <person name="Faoro H."/>
            <person name="Cruz L.M."/>
            <person name="Battistoni F."/>
            <person name="De Souza E."/>
            <person name="Pedrosa F."/>
            <person name="Chen W.-M."/>
            <person name="Poole P.S."/>
            <person name="Dixon R.A."/>
            <person name="James E.K."/>
        </authorList>
    </citation>
    <scope>NUCLEOTIDE SEQUENCE</scope>
    <source>
        <strain evidence="1">NSC3</strain>
    </source>
</reference>
<sequence length="65" mass="6875">MSMFLVTFFVMALAIVGMAIGVIAGRKPIAGSCGGMNKMGIECQAGCDKPCPKRLARLQAQEQNN</sequence>
<evidence type="ECO:0000313" key="1">
    <source>
        <dbReference type="EMBL" id="NMG01388.1"/>
    </source>
</evidence>
<dbReference type="PANTHER" id="PTHR40691:SF3">
    <property type="entry name" value="(NA+)-NQR MATURATION NQRM"/>
    <property type="match status" value="1"/>
</dbReference>
<name>A0A972J8Z0_9RHOO</name>